<dbReference type="OrthoDB" id="1684946at2"/>
<protein>
    <submittedName>
        <fullName evidence="1">Uncharacterized small protein</fullName>
    </submittedName>
</protein>
<organism evidence="1 2">
    <name type="scientific">Clostridium acidisoli DSM 12555</name>
    <dbReference type="NCBI Taxonomy" id="1121291"/>
    <lineage>
        <taxon>Bacteria</taxon>
        <taxon>Bacillati</taxon>
        <taxon>Bacillota</taxon>
        <taxon>Clostridia</taxon>
        <taxon>Eubacteriales</taxon>
        <taxon>Clostridiaceae</taxon>
        <taxon>Clostridium</taxon>
    </lineage>
</organism>
<name>A0A1W1XVQ9_9CLOT</name>
<gene>
    <name evidence="1" type="ORF">SAMN02745134_03243</name>
</gene>
<reference evidence="1 2" key="1">
    <citation type="submission" date="2017-04" db="EMBL/GenBank/DDBJ databases">
        <authorList>
            <person name="Afonso C.L."/>
            <person name="Miller P.J."/>
            <person name="Scott M.A."/>
            <person name="Spackman E."/>
            <person name="Goraichik I."/>
            <person name="Dimitrov K.M."/>
            <person name="Suarez D.L."/>
            <person name="Swayne D.E."/>
        </authorList>
    </citation>
    <scope>NUCLEOTIDE SEQUENCE [LARGE SCALE GENOMIC DNA]</scope>
    <source>
        <strain evidence="1 2">DSM 12555</strain>
    </source>
</reference>
<dbReference type="Pfam" id="PF10055">
    <property type="entry name" value="DUF2292"/>
    <property type="match status" value="1"/>
</dbReference>
<evidence type="ECO:0000313" key="2">
    <source>
        <dbReference type="Proteomes" id="UP000192468"/>
    </source>
</evidence>
<dbReference type="InterPro" id="IPR018743">
    <property type="entry name" value="DUF2292"/>
</dbReference>
<accession>A0A1W1XVQ9</accession>
<keyword evidence="2" id="KW-1185">Reference proteome</keyword>
<dbReference type="EMBL" id="FWXH01000018">
    <property type="protein sequence ID" value="SMC27618.1"/>
    <property type="molecule type" value="Genomic_DNA"/>
</dbReference>
<sequence length="56" mass="6481">MVEDINRTYKKKDTVSQCDIEKILQLVKTIKYGSITLVIQDGVLIQIETSEKIRLK</sequence>
<dbReference type="STRING" id="1121291.SAMN02745134_03243"/>
<dbReference type="AlphaFoldDB" id="A0A1W1XVQ9"/>
<dbReference type="RefSeq" id="WP_084117259.1">
    <property type="nucleotide sequence ID" value="NZ_FWXH01000018.1"/>
</dbReference>
<dbReference type="Proteomes" id="UP000192468">
    <property type="component" value="Unassembled WGS sequence"/>
</dbReference>
<evidence type="ECO:0000313" key="1">
    <source>
        <dbReference type="EMBL" id="SMC27618.1"/>
    </source>
</evidence>
<proteinExistence type="predicted"/>